<keyword evidence="5 9" id="KW-0479">Metal-binding</keyword>
<evidence type="ECO:0000313" key="13">
    <source>
        <dbReference type="Proteomes" id="UP000442714"/>
    </source>
</evidence>
<dbReference type="Proteomes" id="UP000442714">
    <property type="component" value="Unassembled WGS sequence"/>
</dbReference>
<reference evidence="12 13" key="1">
    <citation type="submission" date="2019-12" db="EMBL/GenBank/DDBJ databases">
        <title>Genomic-based taxomic classification of the family Erythrobacteraceae.</title>
        <authorList>
            <person name="Xu L."/>
        </authorList>
    </citation>
    <scope>NUCLEOTIDE SEQUENCE [LARGE SCALE GENOMIC DNA]</scope>
    <source>
        <strain evidence="12 13">KCTC 52763</strain>
    </source>
</reference>
<dbReference type="RefSeq" id="WP_160604987.1">
    <property type="nucleotide sequence ID" value="NZ_WTYX01000002.1"/>
</dbReference>
<dbReference type="AlphaFoldDB" id="A0A844ZU72"/>
<dbReference type="InterPro" id="IPR036909">
    <property type="entry name" value="Cyt_c-like_dom_sf"/>
</dbReference>
<evidence type="ECO:0000256" key="6">
    <source>
        <dbReference type="ARBA" id="ARBA00022989"/>
    </source>
</evidence>
<dbReference type="InterPro" id="IPR009056">
    <property type="entry name" value="Cyt_c-like_dom"/>
</dbReference>
<feature type="domain" description="Cytochrome c" evidence="11">
    <location>
        <begin position="68"/>
        <end position="209"/>
    </location>
</feature>
<feature type="binding site" description="covalent" evidence="9">
    <location>
        <position position="212"/>
    </location>
    <ligand>
        <name>heme c</name>
        <dbReference type="ChEBI" id="CHEBI:61717"/>
    </ligand>
</feature>
<keyword evidence="4 10" id="KW-0812">Transmembrane</keyword>
<dbReference type="PRINTS" id="PR00603">
    <property type="entry name" value="CYTOCHROMEC1"/>
</dbReference>
<feature type="transmembrane region" description="Helical" evidence="10">
    <location>
        <begin position="258"/>
        <end position="275"/>
    </location>
</feature>
<comment type="caution">
    <text evidence="12">The sequence shown here is derived from an EMBL/GenBank/DDBJ whole genome shotgun (WGS) entry which is preliminary data.</text>
</comment>
<accession>A0A844ZU72</accession>
<dbReference type="SUPFAM" id="SSF46626">
    <property type="entry name" value="Cytochrome c"/>
    <property type="match status" value="1"/>
</dbReference>
<evidence type="ECO:0000256" key="3">
    <source>
        <dbReference type="ARBA" id="ARBA00022617"/>
    </source>
</evidence>
<proteinExistence type="predicted"/>
<feature type="binding site" description="covalent" evidence="9">
    <location>
        <position position="84"/>
    </location>
    <ligand>
        <name>heme c</name>
        <dbReference type="ChEBI" id="CHEBI:61717"/>
    </ligand>
</feature>
<evidence type="ECO:0000259" key="11">
    <source>
        <dbReference type="PROSITE" id="PS51007"/>
    </source>
</evidence>
<evidence type="ECO:0000256" key="4">
    <source>
        <dbReference type="ARBA" id="ARBA00022692"/>
    </source>
</evidence>
<feature type="binding site" description="covalent" evidence="9">
    <location>
        <position position="85"/>
    </location>
    <ligand>
        <name>heme c</name>
        <dbReference type="ChEBI" id="CHEBI:61717"/>
    </ligand>
</feature>
<name>A0A844ZU72_9SPHN</name>
<dbReference type="Gene3D" id="1.10.760.10">
    <property type="entry name" value="Cytochrome c-like domain"/>
    <property type="match status" value="1"/>
</dbReference>
<evidence type="ECO:0000313" key="12">
    <source>
        <dbReference type="EMBL" id="MXO91288.1"/>
    </source>
</evidence>
<dbReference type="PANTHER" id="PTHR10266:SF3">
    <property type="entry name" value="CYTOCHROME C1, HEME PROTEIN, MITOCHONDRIAL"/>
    <property type="match status" value="1"/>
</dbReference>
<evidence type="ECO:0000256" key="7">
    <source>
        <dbReference type="ARBA" id="ARBA00023004"/>
    </source>
</evidence>
<keyword evidence="13" id="KW-1185">Reference proteome</keyword>
<protein>
    <recommendedName>
        <fullName evidence="2">Cytochrome c1</fullName>
    </recommendedName>
</protein>
<keyword evidence="8 10" id="KW-0472">Membrane</keyword>
<evidence type="ECO:0000256" key="2">
    <source>
        <dbReference type="ARBA" id="ARBA00016165"/>
    </source>
</evidence>
<comment type="subcellular location">
    <subcellularLocation>
        <location evidence="1">Membrane</location>
    </subcellularLocation>
</comment>
<feature type="binding site" description="covalent" evidence="9">
    <location>
        <position position="81"/>
    </location>
    <ligand>
        <name>heme c</name>
        <dbReference type="ChEBI" id="CHEBI:61717"/>
    </ligand>
</feature>
<dbReference type="GO" id="GO:0009055">
    <property type="term" value="F:electron transfer activity"/>
    <property type="evidence" value="ECO:0007669"/>
    <property type="project" value="InterPro"/>
</dbReference>
<dbReference type="GO" id="GO:0046872">
    <property type="term" value="F:metal ion binding"/>
    <property type="evidence" value="ECO:0007669"/>
    <property type="project" value="UniProtKB-KW"/>
</dbReference>
<keyword evidence="7 9" id="KW-0408">Iron</keyword>
<keyword evidence="6 10" id="KW-1133">Transmembrane helix</keyword>
<organism evidence="12 13">
    <name type="scientific">Pontixanthobacter aquaemixtae</name>
    <dbReference type="NCBI Taxonomy" id="1958940"/>
    <lineage>
        <taxon>Bacteria</taxon>
        <taxon>Pseudomonadati</taxon>
        <taxon>Pseudomonadota</taxon>
        <taxon>Alphaproteobacteria</taxon>
        <taxon>Sphingomonadales</taxon>
        <taxon>Erythrobacteraceae</taxon>
        <taxon>Pontixanthobacter</taxon>
    </lineage>
</organism>
<dbReference type="InterPro" id="IPR002326">
    <property type="entry name" value="Cyt_c1"/>
</dbReference>
<dbReference type="PROSITE" id="PS51007">
    <property type="entry name" value="CYTC"/>
    <property type="match status" value="1"/>
</dbReference>
<evidence type="ECO:0000256" key="8">
    <source>
        <dbReference type="ARBA" id="ARBA00023136"/>
    </source>
</evidence>
<dbReference type="Pfam" id="PF02167">
    <property type="entry name" value="Cytochrom_C1"/>
    <property type="match status" value="1"/>
</dbReference>
<evidence type="ECO:0000256" key="1">
    <source>
        <dbReference type="ARBA" id="ARBA00004370"/>
    </source>
</evidence>
<dbReference type="Gene3D" id="1.20.5.100">
    <property type="entry name" value="Cytochrome c1, transmembrane anchor, C-terminal"/>
    <property type="match status" value="1"/>
</dbReference>
<evidence type="ECO:0000256" key="5">
    <source>
        <dbReference type="ARBA" id="ARBA00022723"/>
    </source>
</evidence>
<dbReference type="GO" id="GO:0020037">
    <property type="term" value="F:heme binding"/>
    <property type="evidence" value="ECO:0007669"/>
    <property type="project" value="InterPro"/>
</dbReference>
<evidence type="ECO:0000256" key="10">
    <source>
        <dbReference type="SAM" id="Phobius"/>
    </source>
</evidence>
<evidence type="ECO:0000256" key="9">
    <source>
        <dbReference type="PIRSR" id="PIRSR602326-1"/>
    </source>
</evidence>
<comment type="cofactor">
    <cofactor evidence="9">
        <name>heme c</name>
        <dbReference type="ChEBI" id="CHEBI:61717"/>
    </cofactor>
    <text evidence="9">Binds 1 heme c group covalently per subunit.</text>
</comment>
<gene>
    <name evidence="12" type="ORF">GRI41_10670</name>
</gene>
<dbReference type="OrthoDB" id="9808471at2"/>
<dbReference type="EMBL" id="WTYX01000002">
    <property type="protein sequence ID" value="MXO91288.1"/>
    <property type="molecule type" value="Genomic_DNA"/>
</dbReference>
<sequence length="289" mass="31588">MIRLIAFLVGIGFAGVALISLIAGMGPAFSDLSNYGRFVKPTVEHEFHKSPKPIKFQHDGPFGTWDAAQLQRGYQVYKEVCSSCHSLKYVAFRDLEQLGYSPEEVKALAAEWTNIRDIDSDTGEAITRPGLPTDTFPAPYPNNVAAATANNGVAPPDLSLMTKARPNGTAYVNSLLTGYGPIPAELKEQFPEFSTPDGGHFNEYFPNLNLAMAPPLTLDGQVSYADGTEATIPQMAADVSAFLTWTAEPSLVERKQRGWPVVLFLLFATVLAYFAKKHVWSDTKPKKAD</sequence>
<dbReference type="GO" id="GO:0016020">
    <property type="term" value="C:membrane"/>
    <property type="evidence" value="ECO:0007669"/>
    <property type="project" value="UniProtKB-SubCell"/>
</dbReference>
<keyword evidence="3 9" id="KW-0349">Heme</keyword>
<dbReference type="PANTHER" id="PTHR10266">
    <property type="entry name" value="CYTOCHROME C1"/>
    <property type="match status" value="1"/>
</dbReference>